<keyword evidence="8" id="KW-1185">Reference proteome</keyword>
<accession>A0A2C7AC33</accession>
<feature type="region of interest" description="Disordered" evidence="5">
    <location>
        <begin position="159"/>
        <end position="186"/>
    </location>
</feature>
<evidence type="ECO:0000256" key="5">
    <source>
        <dbReference type="SAM" id="MobiDB-lite"/>
    </source>
</evidence>
<evidence type="ECO:0000313" key="8">
    <source>
        <dbReference type="Proteomes" id="UP000223527"/>
    </source>
</evidence>
<dbReference type="AlphaFoldDB" id="A0A2C7AC33"/>
<dbReference type="EMBL" id="PDNU01000006">
    <property type="protein sequence ID" value="PHK95960.1"/>
    <property type="molecule type" value="Genomic_DNA"/>
</dbReference>
<proteinExistence type="predicted"/>
<evidence type="ECO:0000256" key="2">
    <source>
        <dbReference type="ARBA" id="ARBA00022692"/>
    </source>
</evidence>
<evidence type="ECO:0000256" key="3">
    <source>
        <dbReference type="ARBA" id="ARBA00022989"/>
    </source>
</evidence>
<evidence type="ECO:0000313" key="7">
    <source>
        <dbReference type="EMBL" id="PHK95960.1"/>
    </source>
</evidence>
<keyword evidence="4 6" id="KW-0472">Membrane</keyword>
<feature type="transmembrane region" description="Helical" evidence="6">
    <location>
        <begin position="7"/>
        <end position="25"/>
    </location>
</feature>
<reference evidence="7 8" key="1">
    <citation type="submission" date="2017-10" db="EMBL/GenBank/DDBJ databases">
        <authorList>
            <person name="Banno H."/>
            <person name="Chua N.-H."/>
        </authorList>
    </citation>
    <scope>NUCLEOTIDE SEQUENCE [LARGE SCALE GENOMIC DNA]</scope>
    <source>
        <strain evidence="7 8">YW11</strain>
    </source>
</reference>
<dbReference type="Proteomes" id="UP000223527">
    <property type="component" value="Unassembled WGS sequence"/>
</dbReference>
<dbReference type="PANTHER" id="PTHR36926:SF1">
    <property type="entry name" value="COLICIN V PRODUCTION PROTEIN"/>
    <property type="match status" value="1"/>
</dbReference>
<dbReference type="Pfam" id="PF02674">
    <property type="entry name" value="Colicin_V"/>
    <property type="match status" value="1"/>
</dbReference>
<evidence type="ECO:0000256" key="1">
    <source>
        <dbReference type="ARBA" id="ARBA00004141"/>
    </source>
</evidence>
<feature type="transmembrane region" description="Helical" evidence="6">
    <location>
        <begin position="106"/>
        <end position="126"/>
    </location>
</feature>
<comment type="subcellular location">
    <subcellularLocation>
        <location evidence="1">Membrane</location>
        <topology evidence="1">Multi-pass membrane protein</topology>
    </subcellularLocation>
</comment>
<dbReference type="InterPro" id="IPR003825">
    <property type="entry name" value="Colicin-V_CvpA"/>
</dbReference>
<feature type="transmembrane region" description="Helical" evidence="6">
    <location>
        <begin position="31"/>
        <end position="48"/>
    </location>
</feature>
<dbReference type="GO" id="GO:0016020">
    <property type="term" value="C:membrane"/>
    <property type="evidence" value="ECO:0007669"/>
    <property type="project" value="UniProtKB-SubCell"/>
</dbReference>
<dbReference type="InterPro" id="IPR052719">
    <property type="entry name" value="CvpA-like"/>
</dbReference>
<gene>
    <name evidence="7" type="ORF">CR162_06135</name>
</gene>
<dbReference type="GO" id="GO:0009403">
    <property type="term" value="P:toxin biosynthetic process"/>
    <property type="evidence" value="ECO:0007669"/>
    <property type="project" value="InterPro"/>
</dbReference>
<keyword evidence="3 6" id="KW-1133">Transmembrane helix</keyword>
<feature type="transmembrane region" description="Helical" evidence="6">
    <location>
        <begin position="60"/>
        <end position="86"/>
    </location>
</feature>
<dbReference type="PANTHER" id="PTHR36926">
    <property type="entry name" value="COLICIN V PRODUCTION PROTEIN"/>
    <property type="match status" value="1"/>
</dbReference>
<evidence type="ECO:0000256" key="4">
    <source>
        <dbReference type="ARBA" id="ARBA00023136"/>
    </source>
</evidence>
<comment type="caution">
    <text evidence="7">The sequence shown here is derived from an EMBL/GenBank/DDBJ whole genome shotgun (WGS) entry which is preliminary data.</text>
</comment>
<dbReference type="OrthoDB" id="9806894at2"/>
<organism evidence="7 8">
    <name type="scientific">Teichococcus rhizosphaerae</name>
    <dbReference type="NCBI Taxonomy" id="1335062"/>
    <lineage>
        <taxon>Bacteria</taxon>
        <taxon>Pseudomonadati</taxon>
        <taxon>Pseudomonadota</taxon>
        <taxon>Alphaproteobacteria</taxon>
        <taxon>Acetobacterales</taxon>
        <taxon>Roseomonadaceae</taxon>
        <taxon>Roseomonas</taxon>
    </lineage>
</organism>
<protein>
    <submittedName>
        <fullName evidence="7">Colicin V production CvpA</fullName>
    </submittedName>
</protein>
<evidence type="ECO:0000256" key="6">
    <source>
        <dbReference type="SAM" id="Phobius"/>
    </source>
</evidence>
<name>A0A2C7AC33_9PROT</name>
<sequence>MTWVDGIVLAVLALSALIAFFRGLVREVLGVGAWVGAALFAIAILPGLRPLATASIQPAWLAELIAIGAAFLLALVVLKLLIAWFANRVRNSVVGGLDRALGMVFGLARGAFLVVLAYIVGGLFLPSVERWPEPVREARTLPVVADASDLLVAQLPPEYRPRLPDLPQRSMPSMDELLRPPARGRT</sequence>
<keyword evidence="2 6" id="KW-0812">Transmembrane</keyword>